<reference evidence="2 3" key="1">
    <citation type="submission" date="2024-01" db="EMBL/GenBank/DDBJ databases">
        <authorList>
            <person name="Allen C."/>
            <person name="Tagirdzhanova G."/>
        </authorList>
    </citation>
    <scope>NUCLEOTIDE SEQUENCE [LARGE SCALE GENOMIC DNA]</scope>
</reference>
<protein>
    <recommendedName>
        <fullName evidence="4">Calcofluor white hypersensitive protein</fullName>
    </recommendedName>
</protein>
<feature type="compositionally biased region" description="Low complexity" evidence="1">
    <location>
        <begin position="84"/>
        <end position="97"/>
    </location>
</feature>
<dbReference type="Proteomes" id="UP001642482">
    <property type="component" value="Unassembled WGS sequence"/>
</dbReference>
<gene>
    <name evidence="2" type="ORF">SEUCBS140593_004270</name>
</gene>
<dbReference type="EMBL" id="CAWUHD010000036">
    <property type="protein sequence ID" value="CAK7220548.1"/>
    <property type="molecule type" value="Genomic_DNA"/>
</dbReference>
<accession>A0ABP0BLP4</accession>
<evidence type="ECO:0000313" key="3">
    <source>
        <dbReference type="Proteomes" id="UP001642482"/>
    </source>
</evidence>
<sequence length="138" mass="14738">MSRSRTPLVLGLALAGGAGYYLYSAGGSPKVAEKNFENDLKYARDRASGKADEVRTDAEKFGAETGAKVDTAIAKAQSEYNRATANARDAARDAQANVQKHVEDARTSVNKSIDAFDKKVEDTASKTKSNVSSWFGGK</sequence>
<dbReference type="SUPFAM" id="SSF58113">
    <property type="entry name" value="Apolipoprotein A-I"/>
    <property type="match status" value="1"/>
</dbReference>
<organism evidence="2 3">
    <name type="scientific">Sporothrix eucalyptigena</name>
    <dbReference type="NCBI Taxonomy" id="1812306"/>
    <lineage>
        <taxon>Eukaryota</taxon>
        <taxon>Fungi</taxon>
        <taxon>Dikarya</taxon>
        <taxon>Ascomycota</taxon>
        <taxon>Pezizomycotina</taxon>
        <taxon>Sordariomycetes</taxon>
        <taxon>Sordariomycetidae</taxon>
        <taxon>Ophiostomatales</taxon>
        <taxon>Ophiostomataceae</taxon>
        <taxon>Sporothrix</taxon>
    </lineage>
</organism>
<evidence type="ECO:0000256" key="1">
    <source>
        <dbReference type="SAM" id="MobiDB-lite"/>
    </source>
</evidence>
<comment type="caution">
    <text evidence="2">The sequence shown here is derived from an EMBL/GenBank/DDBJ whole genome shotgun (WGS) entry which is preliminary data.</text>
</comment>
<feature type="region of interest" description="Disordered" evidence="1">
    <location>
        <begin position="84"/>
        <end position="107"/>
    </location>
</feature>
<dbReference type="Gene3D" id="1.20.120.20">
    <property type="entry name" value="Apolipoprotein"/>
    <property type="match status" value="1"/>
</dbReference>
<keyword evidence="3" id="KW-1185">Reference proteome</keyword>
<evidence type="ECO:0008006" key="4">
    <source>
        <dbReference type="Google" id="ProtNLM"/>
    </source>
</evidence>
<proteinExistence type="predicted"/>
<name>A0ABP0BLP4_9PEZI</name>
<evidence type="ECO:0000313" key="2">
    <source>
        <dbReference type="EMBL" id="CAK7220548.1"/>
    </source>
</evidence>